<dbReference type="InterPro" id="IPR036424">
    <property type="entry name" value="UPP_synth-like_sf"/>
</dbReference>
<comment type="subunit">
    <text evidence="2">Homodimer.</text>
</comment>
<dbReference type="InterPro" id="IPR001441">
    <property type="entry name" value="UPP_synth-like"/>
</dbReference>
<reference evidence="3" key="2">
    <citation type="journal article" date="2012" name="PLoS ONE">
        <title>A Deeply Branching Thermophilic Bacterium with an Ancient Acetyl-CoA Pathway Dominates a Subsurface Ecosystem.</title>
        <authorList>
            <person name="Takami H."/>
            <person name="Noguchi H."/>
            <person name="Takaki Y."/>
            <person name="Uchiyama I."/>
            <person name="Toyoda A."/>
            <person name="Nishi S."/>
            <person name="Chee G.-J."/>
            <person name="Arai W."/>
            <person name="Nunoura T."/>
            <person name="Itoh T."/>
            <person name="Hattori M."/>
            <person name="Takai K."/>
        </authorList>
    </citation>
    <scope>NUCLEOTIDE SEQUENCE</scope>
</reference>
<sequence>MEDILRRLDLARVPAHVAIIMDGNGRWARQQGKSRIEGHRSAVRAVREAVEGSVELGVQFLTLYAFSTENWQRPQEEVRALMQLLEGVLEQEERELIAKGVRLSVIGQLEALPAALQKRLRLAMERTRAGDRLVLTLALSYGGRQDILQAVRRLATDVQQGRLHPDRIDEAIFRSYLWTKDLPDPELLIRTSGELRISNFLLWESAYTEFVFLSVYWPDFRREHFYEAIWHYQQRERRFGRVFS</sequence>
<feature type="binding site" evidence="2">
    <location>
        <begin position="67"/>
        <end position="69"/>
    </location>
    <ligand>
        <name>substrate</name>
    </ligand>
</feature>
<reference evidence="3" key="1">
    <citation type="journal article" date="2005" name="Environ. Microbiol.">
        <title>Genetic and functional properties of uncultivated thermophilic crenarchaeotes from a subsurface gold mine as revealed by analysis of genome fragments.</title>
        <authorList>
            <person name="Nunoura T."/>
            <person name="Hirayama H."/>
            <person name="Takami H."/>
            <person name="Oida H."/>
            <person name="Nishi S."/>
            <person name="Shimamura S."/>
            <person name="Suzuki Y."/>
            <person name="Inagaki F."/>
            <person name="Takai K."/>
            <person name="Nealson K.H."/>
            <person name="Horikoshi K."/>
        </authorList>
    </citation>
    <scope>NUCLEOTIDE SEQUENCE</scope>
</reference>
<dbReference type="NCBIfam" id="NF011405">
    <property type="entry name" value="PRK14830.1"/>
    <property type="match status" value="1"/>
</dbReference>
<feature type="binding site" evidence="2">
    <location>
        <position position="35"/>
    </location>
    <ligand>
        <name>substrate</name>
    </ligand>
</feature>
<feature type="binding site" evidence="2">
    <location>
        <position position="27"/>
    </location>
    <ligand>
        <name>substrate</name>
    </ligand>
</feature>
<dbReference type="CDD" id="cd00475">
    <property type="entry name" value="Cis_IPPS"/>
    <property type="match status" value="1"/>
</dbReference>
<evidence type="ECO:0000256" key="2">
    <source>
        <dbReference type="HAMAP-Rule" id="MF_01139"/>
    </source>
</evidence>
<dbReference type="PANTHER" id="PTHR10291:SF0">
    <property type="entry name" value="DEHYDRODOLICHYL DIPHOSPHATE SYNTHASE 2"/>
    <property type="match status" value="1"/>
</dbReference>
<feature type="binding site" evidence="2">
    <location>
        <position position="22"/>
    </location>
    <ligand>
        <name>Mg(2+)</name>
        <dbReference type="ChEBI" id="CHEBI:18420"/>
    </ligand>
</feature>
<dbReference type="EC" id="2.5.1.-" evidence="2"/>
<dbReference type="PROSITE" id="PS01066">
    <property type="entry name" value="UPP_SYNTHASE"/>
    <property type="match status" value="1"/>
</dbReference>
<dbReference type="GO" id="GO:0045547">
    <property type="term" value="F:ditrans,polycis-polyprenyl diphosphate synthase [(2E,6E)-farnesyl diphosphate specific] activity"/>
    <property type="evidence" value="ECO:0007669"/>
    <property type="project" value="TreeGrafter"/>
</dbReference>
<feature type="binding site" evidence="2">
    <location>
        <begin position="23"/>
        <end position="26"/>
    </location>
    <ligand>
        <name>substrate</name>
    </ligand>
</feature>
<dbReference type="EMBL" id="AP011714">
    <property type="protein sequence ID" value="BAL55261.1"/>
    <property type="molecule type" value="Genomic_DNA"/>
</dbReference>
<keyword evidence="2" id="KW-0460">Magnesium</keyword>
<dbReference type="Pfam" id="PF01255">
    <property type="entry name" value="Prenyltransf"/>
    <property type="match status" value="1"/>
</dbReference>
<dbReference type="PANTHER" id="PTHR10291">
    <property type="entry name" value="DEHYDRODOLICHYL DIPHOSPHATE SYNTHASE FAMILY MEMBER"/>
    <property type="match status" value="1"/>
</dbReference>
<feature type="binding site" evidence="2">
    <location>
        <position position="73"/>
    </location>
    <ligand>
        <name>substrate</name>
    </ligand>
</feature>
<feature type="binding site" evidence="2">
    <location>
        <position position="71"/>
    </location>
    <ligand>
        <name>substrate</name>
    </ligand>
</feature>
<gene>
    <name evidence="3" type="ORF">HGMM_F25B04C04</name>
</gene>
<comment type="similarity">
    <text evidence="2">Belongs to the UPP synthase family.</text>
</comment>
<proteinExistence type="inferred from homology"/>
<dbReference type="GO" id="GO:0000287">
    <property type="term" value="F:magnesium ion binding"/>
    <property type="evidence" value="ECO:0007669"/>
    <property type="project" value="UniProtKB-UniRule"/>
</dbReference>
<dbReference type="FunFam" id="3.40.1180.10:FF:000001">
    <property type="entry name" value="(2E,6E)-farnesyl-diphosphate-specific ditrans,polycis-undecaprenyl-diphosphate synthase"/>
    <property type="match status" value="1"/>
</dbReference>
<feature type="active site" description="Proton acceptor" evidence="2">
    <location>
        <position position="70"/>
    </location>
</feature>
<organism evidence="3">
    <name type="scientific">uncultured Bacteroidota bacterium</name>
    <dbReference type="NCBI Taxonomy" id="152509"/>
    <lineage>
        <taxon>Bacteria</taxon>
        <taxon>Pseudomonadati</taxon>
        <taxon>Bacteroidota</taxon>
        <taxon>environmental samples</taxon>
    </lineage>
</organism>
<dbReference type="Gene3D" id="3.40.1180.10">
    <property type="entry name" value="Decaprenyl diphosphate synthase-like"/>
    <property type="match status" value="1"/>
</dbReference>
<dbReference type="SUPFAM" id="SSF64005">
    <property type="entry name" value="Undecaprenyl diphosphate synthase"/>
    <property type="match status" value="1"/>
</dbReference>
<dbReference type="HAMAP" id="MF_01139">
    <property type="entry name" value="ISPT"/>
    <property type="match status" value="1"/>
</dbReference>
<feature type="active site" evidence="2">
    <location>
        <position position="22"/>
    </location>
</feature>
<name>H5SGH5_9BACT</name>
<keyword evidence="2" id="KW-0479">Metal-binding</keyword>
<keyword evidence="1 2" id="KW-0808">Transferase</keyword>
<accession>H5SGH5</accession>
<dbReference type="InterPro" id="IPR018520">
    <property type="entry name" value="UPP_synth-like_CS"/>
</dbReference>
<comment type="function">
    <text evidence="2">Catalyzes the condensation of isopentenyl diphosphate (IPP) with allylic pyrophosphates generating different type of terpenoids.</text>
</comment>
<dbReference type="GO" id="GO:0016094">
    <property type="term" value="P:polyprenol biosynthetic process"/>
    <property type="evidence" value="ECO:0007669"/>
    <property type="project" value="TreeGrafter"/>
</dbReference>
<feature type="binding site" evidence="2">
    <location>
        <position position="39"/>
    </location>
    <ligand>
        <name>substrate</name>
    </ligand>
</feature>
<comment type="cofactor">
    <cofactor evidence="2">
        <name>Mg(2+)</name>
        <dbReference type="ChEBI" id="CHEBI:18420"/>
    </cofactor>
    <text evidence="2">Binds 2 magnesium ions per subunit.</text>
</comment>
<feature type="binding site" evidence="2">
    <location>
        <begin position="196"/>
        <end position="198"/>
    </location>
    <ligand>
        <name>substrate</name>
    </ligand>
</feature>
<dbReference type="AlphaFoldDB" id="H5SGH5"/>
<evidence type="ECO:0000313" key="3">
    <source>
        <dbReference type="EMBL" id="BAL55261.1"/>
    </source>
</evidence>
<feature type="binding site" evidence="2">
    <location>
        <position position="209"/>
    </location>
    <ligand>
        <name>Mg(2+)</name>
        <dbReference type="ChEBI" id="CHEBI:18420"/>
    </ligand>
</feature>
<evidence type="ECO:0000256" key="1">
    <source>
        <dbReference type="ARBA" id="ARBA00022679"/>
    </source>
</evidence>
<feature type="binding site" evidence="2">
    <location>
        <position position="190"/>
    </location>
    <ligand>
        <name>substrate</name>
    </ligand>
</feature>
<dbReference type="NCBIfam" id="TIGR00055">
    <property type="entry name" value="uppS"/>
    <property type="match status" value="1"/>
</dbReference>
<protein>
    <recommendedName>
        <fullName evidence="2">Isoprenyl transferase</fullName>
        <ecNumber evidence="2">2.5.1.-</ecNumber>
    </recommendedName>
</protein>